<evidence type="ECO:0000313" key="2">
    <source>
        <dbReference type="Proteomes" id="UP000490535"/>
    </source>
</evidence>
<dbReference type="InterPro" id="IPR031832">
    <property type="entry name" value="DUF4747"/>
</dbReference>
<protein>
    <recommendedName>
        <fullName evidence="3">DUF4747 family protein</fullName>
    </recommendedName>
</protein>
<evidence type="ECO:0008006" key="3">
    <source>
        <dbReference type="Google" id="ProtNLM"/>
    </source>
</evidence>
<dbReference type="Proteomes" id="UP000490535">
    <property type="component" value="Unassembled WGS sequence"/>
</dbReference>
<sequence length="299" mass="34997">MSKQQTVTYTALDVKIFRENVSADTYVELFNGLQTNNREIPLIRDNYLHIWTLKPINDDKPLNGFVGTIFKRNSLPSDWYNTEKETRNTNENIESKYIPENLKANVRFFRFVFYPLQQKIICEIKNGNNKISESVLKVFFEKLLDTDRLKSVFNRIDVTLVPENNSSEKIIQTPQLTHLELIFQNYSESPKQKSTSLEKEIFGEMEESNIRTYCRTLTAEKSKFLELNQKTKDLIKLAVDNGYVNYKFRNFDNIVEKKSSNVSYPFLKRVTYDPKSIDLYSMLLKETSVIATDLVKNSV</sequence>
<gene>
    <name evidence="1" type="ORF">GAK29_04941</name>
</gene>
<reference evidence="2" key="1">
    <citation type="journal article" date="2020" name="MBio">
        <title>Horizontal gene transfer to a defensive symbiont with a reduced genome amongst a multipartite beetle microbiome.</title>
        <authorList>
            <person name="Waterworth S.C."/>
            <person name="Florez L.V."/>
            <person name="Rees E.R."/>
            <person name="Hertweck C."/>
            <person name="Kaltenpoth M."/>
            <person name="Kwan J.C."/>
        </authorList>
    </citation>
    <scope>NUCLEOTIDE SEQUENCE [LARGE SCALE GENOMIC DNA]</scope>
</reference>
<organism evidence="1 2">
    <name type="scientific">Acinetobacter bereziniae</name>
    <name type="common">Acinetobacter genomosp. 10</name>
    <dbReference type="NCBI Taxonomy" id="106648"/>
    <lineage>
        <taxon>Bacteria</taxon>
        <taxon>Pseudomonadati</taxon>
        <taxon>Pseudomonadota</taxon>
        <taxon>Gammaproteobacteria</taxon>
        <taxon>Moraxellales</taxon>
        <taxon>Moraxellaceae</taxon>
        <taxon>Acinetobacter</taxon>
    </lineage>
</organism>
<proteinExistence type="predicted"/>
<name>A0A833TTF7_ACIBZ</name>
<dbReference type="Pfam" id="PF15931">
    <property type="entry name" value="DUF4747"/>
    <property type="match status" value="1"/>
</dbReference>
<dbReference type="AlphaFoldDB" id="A0A833TTF7"/>
<accession>A0A833TTF7</accession>
<comment type="caution">
    <text evidence="1">The sequence shown here is derived from an EMBL/GenBank/DDBJ whole genome shotgun (WGS) entry which is preliminary data.</text>
</comment>
<dbReference type="EMBL" id="WNDP01000285">
    <property type="protein sequence ID" value="KAF1011600.1"/>
    <property type="molecule type" value="Genomic_DNA"/>
</dbReference>
<evidence type="ECO:0000313" key="1">
    <source>
        <dbReference type="EMBL" id="KAF1011600.1"/>
    </source>
</evidence>